<dbReference type="GO" id="GO:0006493">
    <property type="term" value="P:protein O-linked glycosylation"/>
    <property type="evidence" value="ECO:0007669"/>
    <property type="project" value="InterPro"/>
</dbReference>
<dbReference type="KEGG" id="ndv:NDEV_1403"/>
<keyword evidence="6 8" id="KW-1133">Transmembrane helix</keyword>
<keyword evidence="4 10" id="KW-0808">Transferase</keyword>
<feature type="transmembrane region" description="Helical" evidence="8">
    <location>
        <begin position="216"/>
        <end position="243"/>
    </location>
</feature>
<feature type="transmembrane region" description="Helical" evidence="8">
    <location>
        <begin position="481"/>
        <end position="504"/>
    </location>
</feature>
<evidence type="ECO:0000256" key="3">
    <source>
        <dbReference type="ARBA" id="ARBA00022676"/>
    </source>
</evidence>
<feature type="transmembrane region" description="Helical" evidence="8">
    <location>
        <begin position="15"/>
        <end position="33"/>
    </location>
</feature>
<reference evidence="11" key="1">
    <citation type="submission" date="2015-10" db="EMBL/GenBank/DDBJ databases">
        <authorList>
            <person name="Lehtovirta-Morley L.E."/>
            <person name="Vieille C."/>
        </authorList>
    </citation>
    <scope>NUCLEOTIDE SEQUENCE [LARGE SCALE GENOMIC DNA]</scope>
</reference>
<feature type="transmembrane region" description="Helical" evidence="8">
    <location>
        <begin position="184"/>
        <end position="201"/>
    </location>
</feature>
<accession>A0A128A4A0</accession>
<evidence type="ECO:0000256" key="2">
    <source>
        <dbReference type="ARBA" id="ARBA00022475"/>
    </source>
</evidence>
<keyword evidence="11" id="KW-1185">Reference proteome</keyword>
<dbReference type="GO" id="GO:0008610">
    <property type="term" value="P:lipid biosynthetic process"/>
    <property type="evidence" value="ECO:0007669"/>
    <property type="project" value="UniProtKB-ARBA"/>
</dbReference>
<feature type="transmembrane region" description="Helical" evidence="8">
    <location>
        <begin position="384"/>
        <end position="402"/>
    </location>
</feature>
<comment type="subcellular location">
    <subcellularLocation>
        <location evidence="1">Cell membrane</location>
        <topology evidence="1">Multi-pass membrane protein</topology>
    </subcellularLocation>
</comment>
<feature type="transmembrane region" description="Helical" evidence="8">
    <location>
        <begin position="134"/>
        <end position="155"/>
    </location>
</feature>
<evidence type="ECO:0000259" key="9">
    <source>
        <dbReference type="Pfam" id="PF02366"/>
    </source>
</evidence>
<gene>
    <name evidence="10" type="ORF">NDEV_1403</name>
</gene>
<proteinExistence type="predicted"/>
<organism evidence="10 11">
    <name type="scientific">Nitrosotalea devaniterrae</name>
    <dbReference type="NCBI Taxonomy" id="1078905"/>
    <lineage>
        <taxon>Archaea</taxon>
        <taxon>Nitrososphaerota</taxon>
        <taxon>Nitrososphaeria</taxon>
        <taxon>Nitrosotaleales</taxon>
        <taxon>Nitrosotaleaceae</taxon>
        <taxon>Nitrosotalea</taxon>
    </lineage>
</organism>
<dbReference type="AlphaFoldDB" id="A0A128A4A0"/>
<dbReference type="GO" id="GO:0000030">
    <property type="term" value="F:mannosyltransferase activity"/>
    <property type="evidence" value="ECO:0007669"/>
    <property type="project" value="InterPro"/>
</dbReference>
<keyword evidence="3" id="KW-0328">Glycosyltransferase</keyword>
<dbReference type="InterPro" id="IPR050297">
    <property type="entry name" value="LipidA_mod_glycosyltrf_83"/>
</dbReference>
<evidence type="ECO:0000313" key="10">
    <source>
        <dbReference type="EMBL" id="CUR52168.1"/>
    </source>
</evidence>
<evidence type="ECO:0000256" key="6">
    <source>
        <dbReference type="ARBA" id="ARBA00022989"/>
    </source>
</evidence>
<dbReference type="Proteomes" id="UP000196239">
    <property type="component" value="Chromosome 1"/>
</dbReference>
<dbReference type="PANTHER" id="PTHR33908">
    <property type="entry name" value="MANNOSYLTRANSFERASE YKCB-RELATED"/>
    <property type="match status" value="1"/>
</dbReference>
<dbReference type="GO" id="GO:0016763">
    <property type="term" value="F:pentosyltransferase activity"/>
    <property type="evidence" value="ECO:0007669"/>
    <property type="project" value="TreeGrafter"/>
</dbReference>
<evidence type="ECO:0000256" key="1">
    <source>
        <dbReference type="ARBA" id="ARBA00004651"/>
    </source>
</evidence>
<dbReference type="PANTHER" id="PTHR33908:SF11">
    <property type="entry name" value="MEMBRANE PROTEIN"/>
    <property type="match status" value="1"/>
</dbReference>
<dbReference type="InterPro" id="IPR003342">
    <property type="entry name" value="ArnT-like_N"/>
</dbReference>
<keyword evidence="5 8" id="KW-0812">Transmembrane</keyword>
<protein>
    <submittedName>
        <fullName evidence="10">Glycosyltransferase of PMT family</fullName>
    </submittedName>
</protein>
<evidence type="ECO:0000256" key="4">
    <source>
        <dbReference type="ARBA" id="ARBA00022679"/>
    </source>
</evidence>
<sequence>MKMSLVSCISKKSRYTIPLVLFLVSVLVYSYNLEGQPRHGDEINYLGWAGNYIHLINSGDLANSCLVSIDNCNLLYHIPAHGATYSPLRMILIGIPLSLEHLDTGDYYDWSCYWFTCYNFHNAPTIQQMAAGRALSPVFGALAVVVAFLIGKILFNRNVGIIFSILFMFYNLWVWYSRTIMTEVHYIFFSMLALLLLLYSFRTGHLRIKYLVSSGIAFGCAFTSKLLSVEFSILFASIILFYGLSQRLPVDKRHVLKTSLIIGAFFLIAILGFLLTEPGFYKNPIHQIVAIKSDMDNYNRDVWFIAYPTIQGLEPTRMLSLFHYTLFPSPIEHTIPGAYPNSTFKIWWNNPPTNSSIPLTVFFFVGIGYIINKIRKLKDCIPEALVLIWFVSTFFTTLMIARDLSLERYMLPFLISIIIIASYGFWSFTRHITNKKIQISFIACALFAHAVTSMSYWQKIYFSPGTFWTNPLPYGTLQESLANPFTLIVNAIFVAFFACMILIWSKNKTKVAT</sequence>
<dbReference type="EMBL" id="LN890280">
    <property type="protein sequence ID" value="CUR52168.1"/>
    <property type="molecule type" value="Genomic_DNA"/>
</dbReference>
<name>A0A128A4A0_9ARCH</name>
<feature type="domain" description="ArnT-like N-terminal" evidence="9">
    <location>
        <begin position="131"/>
        <end position="275"/>
    </location>
</feature>
<evidence type="ECO:0000313" key="11">
    <source>
        <dbReference type="Proteomes" id="UP000196239"/>
    </source>
</evidence>
<feature type="transmembrane region" description="Helical" evidence="8">
    <location>
        <begin position="355"/>
        <end position="372"/>
    </location>
</feature>
<feature type="transmembrane region" description="Helical" evidence="8">
    <location>
        <begin position="255"/>
        <end position="275"/>
    </location>
</feature>
<keyword evidence="7 8" id="KW-0472">Membrane</keyword>
<dbReference type="Pfam" id="PF02366">
    <property type="entry name" value="PMT"/>
    <property type="match status" value="1"/>
</dbReference>
<evidence type="ECO:0000256" key="8">
    <source>
        <dbReference type="SAM" id="Phobius"/>
    </source>
</evidence>
<feature type="transmembrane region" description="Helical" evidence="8">
    <location>
        <begin position="408"/>
        <end position="428"/>
    </location>
</feature>
<feature type="transmembrane region" description="Helical" evidence="8">
    <location>
        <begin position="161"/>
        <end position="177"/>
    </location>
</feature>
<feature type="transmembrane region" description="Helical" evidence="8">
    <location>
        <begin position="440"/>
        <end position="461"/>
    </location>
</feature>
<evidence type="ECO:0000256" key="7">
    <source>
        <dbReference type="ARBA" id="ARBA00023136"/>
    </source>
</evidence>
<dbReference type="GO" id="GO:0005886">
    <property type="term" value="C:plasma membrane"/>
    <property type="evidence" value="ECO:0007669"/>
    <property type="project" value="UniProtKB-SubCell"/>
</dbReference>
<evidence type="ECO:0000256" key="5">
    <source>
        <dbReference type="ARBA" id="ARBA00022692"/>
    </source>
</evidence>
<keyword evidence="2" id="KW-1003">Cell membrane</keyword>